<comment type="caution">
    <text evidence="1">The sequence shown here is derived from an EMBL/GenBank/DDBJ whole genome shotgun (WGS) entry which is preliminary data.</text>
</comment>
<name>A0A813HN21_POLGL</name>
<dbReference type="AlphaFoldDB" id="A0A813HN21"/>
<keyword evidence="3" id="KW-1185">Reference proteome</keyword>
<sequence length="132" mass="13652">MGVVRQCPNCYELTHEVPLDVTELSHDCQQHCAGAAAKAKEVGAPGGTAQGQLCDSCVISFCSSCARTEFRAGPLVGAGSPLEQGALVVISGLQKAAHLNDQVGFAASFNKAVQRWAVELPCQRPPAGKGCA</sequence>
<reference evidence="1" key="1">
    <citation type="submission" date="2021-02" db="EMBL/GenBank/DDBJ databases">
        <authorList>
            <person name="Dougan E. K."/>
            <person name="Rhodes N."/>
            <person name="Thang M."/>
            <person name="Chan C."/>
        </authorList>
    </citation>
    <scope>NUCLEOTIDE SEQUENCE</scope>
</reference>
<proteinExistence type="predicted"/>
<protein>
    <submittedName>
        <fullName evidence="1">Uncharacterized protein</fullName>
    </submittedName>
</protein>
<evidence type="ECO:0000313" key="1">
    <source>
        <dbReference type="EMBL" id="CAE8639484.1"/>
    </source>
</evidence>
<dbReference type="EMBL" id="CAJNNV010032450">
    <property type="protein sequence ID" value="CAE8640009.1"/>
    <property type="molecule type" value="Genomic_DNA"/>
</dbReference>
<dbReference type="EMBL" id="CAJNNV010032266">
    <property type="protein sequence ID" value="CAE8639484.1"/>
    <property type="molecule type" value="Genomic_DNA"/>
</dbReference>
<evidence type="ECO:0000313" key="3">
    <source>
        <dbReference type="Proteomes" id="UP000654075"/>
    </source>
</evidence>
<accession>A0A813HN21</accession>
<dbReference type="Proteomes" id="UP000654075">
    <property type="component" value="Unassembled WGS sequence"/>
</dbReference>
<gene>
    <name evidence="1" type="ORF">PGLA1383_LOCUS54515</name>
    <name evidence="2" type="ORF">PGLA1383_LOCUS54983</name>
</gene>
<organism evidence="1 3">
    <name type="scientific">Polarella glacialis</name>
    <name type="common">Dinoflagellate</name>
    <dbReference type="NCBI Taxonomy" id="89957"/>
    <lineage>
        <taxon>Eukaryota</taxon>
        <taxon>Sar</taxon>
        <taxon>Alveolata</taxon>
        <taxon>Dinophyceae</taxon>
        <taxon>Suessiales</taxon>
        <taxon>Suessiaceae</taxon>
        <taxon>Polarella</taxon>
    </lineage>
</organism>
<evidence type="ECO:0000313" key="2">
    <source>
        <dbReference type="EMBL" id="CAE8640009.1"/>
    </source>
</evidence>